<dbReference type="CDD" id="cd00187">
    <property type="entry name" value="TOP4c"/>
    <property type="match status" value="1"/>
</dbReference>
<dbReference type="EMBL" id="CP088156">
    <property type="protein sequence ID" value="UFZ05870.1"/>
    <property type="molecule type" value="Genomic_DNA"/>
</dbReference>
<proteinExistence type="inferred from homology"/>
<feature type="compositionally biased region" description="Basic and acidic residues" evidence="10">
    <location>
        <begin position="1"/>
        <end position="10"/>
    </location>
</feature>
<evidence type="ECO:0000256" key="2">
    <source>
        <dbReference type="ARBA" id="ARBA00008263"/>
    </source>
</evidence>
<dbReference type="SMART" id="SM00434">
    <property type="entry name" value="TOP4c"/>
    <property type="match status" value="1"/>
</dbReference>
<keyword evidence="13" id="KW-1185">Reference proteome</keyword>
<name>A0ABY3REL1_9BRAD</name>
<dbReference type="PANTHER" id="PTHR43493:SF5">
    <property type="entry name" value="DNA GYRASE SUBUNIT A, CHLOROPLASTIC_MITOCHONDRIAL"/>
    <property type="match status" value="1"/>
</dbReference>
<sequence>MSDKEDEKPGEPGGPSDIRPVSILDEMKRSYLDYAMSVIVARALPDARDGLKPVHRRILYSMYEQGHTPDKKYVKSARVVGDVIGKYHPHGDQSIYDAMVRMAQDFSMRVPLIDGQGNFGSVDGDPPAAYRYTEAKLAKSAIPLLDDIDKDTVDFQANYDNSDREPSVLPAKFPNLLVNGAGGIAVGMATNIPPHNLGEVIDACVALIDNPALSIDDLINIIPGPDFPTGGIILGRAGIRSAYHLGRGGIMMRGKVRIDTIRKDREAIIVSEIPYQVNKATMVERIAELVREKKIEGISDLRDESDRDGYRVVIELKRDAVPDVVLNQLYKFTPLQTSFAANMLALDGGRPQTMTLKDLLTIFIAFRERVVTRRTKYLLNKARDRAHILVGLAVAVANIDEVIRVIRTSPNPTSARDALMSRDWPAKDVEAIITLIDDPRHRLAEDGTIRMSFEQARAILDLRLQRLTALGREEISDELDKLKIEINDYLDILRSRARVQGIVKDELAAVKAEFGTPRRTVIAEQEGEVEDEDLIQREDMVVTVSHAGYTKRVPLSAYRAQRRGGKGRSGMQTREEDFVSRLFVASTHTPVLFFSSRGQVYKEKVWRLPVAAPNARGKALINILPLEQGERITTIMPLPEDEASWANLDVMFATTGGNVRRNKLSDFVDVRRSGIIAMKLDEGEEIVNVQICTERDDVLLTANGGQCIRFPVTDVRVFTGRTSMGVRGIALASGDKVISLSILRHVETTSDERTAYLKMRRAMSGDVASEEPVESEGEEATTGAIQLSQERYVEMSAQEQVVLTVSVNGFGKRTSSYEYRTTGRGGKGIVAMSVNNRNGKLVASFPVEDGDQIMLVTDKGQLIRCPVDGIRIAGRSTQGVIVFNTADDEHVVSVEHIGEETENGNGAVSE</sequence>
<dbReference type="Pfam" id="PF00521">
    <property type="entry name" value="DNA_topoisoIV"/>
    <property type="match status" value="1"/>
</dbReference>
<accession>A0ABY3REL1</accession>
<keyword evidence="6 8" id="KW-0238">DNA-binding</keyword>
<dbReference type="SUPFAM" id="SSF56719">
    <property type="entry name" value="Type II DNA topoisomerase"/>
    <property type="match status" value="1"/>
</dbReference>
<evidence type="ECO:0000256" key="4">
    <source>
        <dbReference type="ARBA" id="ARBA00022840"/>
    </source>
</evidence>
<dbReference type="PROSITE" id="PS52040">
    <property type="entry name" value="TOPO_IIA"/>
    <property type="match status" value="1"/>
</dbReference>
<dbReference type="Pfam" id="PF03989">
    <property type="entry name" value="DNA_gyraseA_C"/>
    <property type="match status" value="6"/>
</dbReference>
<dbReference type="PANTHER" id="PTHR43493">
    <property type="entry name" value="DNA GYRASE/TOPOISOMERASE SUBUNIT A"/>
    <property type="match status" value="1"/>
</dbReference>
<evidence type="ECO:0000256" key="6">
    <source>
        <dbReference type="ARBA" id="ARBA00023125"/>
    </source>
</evidence>
<dbReference type="Proteomes" id="UP001431010">
    <property type="component" value="Chromosome"/>
</dbReference>
<dbReference type="InterPro" id="IPR035516">
    <property type="entry name" value="Gyrase/topoIV_suA_C"/>
</dbReference>
<evidence type="ECO:0000256" key="9">
    <source>
        <dbReference type="PROSITE-ProRule" id="PRU01384"/>
    </source>
</evidence>
<dbReference type="InterPro" id="IPR013758">
    <property type="entry name" value="Topo_IIA_A/C_ab"/>
</dbReference>
<dbReference type="HAMAP" id="MF_01897">
    <property type="entry name" value="GyrA"/>
    <property type="match status" value="1"/>
</dbReference>
<dbReference type="InterPro" id="IPR006691">
    <property type="entry name" value="GyrA/parC_rep"/>
</dbReference>
<dbReference type="InterPro" id="IPR013757">
    <property type="entry name" value="Topo_IIA_A_a_sf"/>
</dbReference>
<comment type="miscellaneous">
    <text evidence="8">Few gyrases are as efficient as E.coli at forming negative supercoils. Not all organisms have 2 type II topoisomerases; in organisms with a single type II topoisomerase this enzyme also has to decatenate newly replicated chromosomes.</text>
</comment>
<dbReference type="NCBIfam" id="NF004044">
    <property type="entry name" value="PRK05561.1"/>
    <property type="match status" value="1"/>
</dbReference>
<keyword evidence="4 8" id="KW-0067">ATP-binding</keyword>
<evidence type="ECO:0000313" key="13">
    <source>
        <dbReference type="Proteomes" id="UP001431010"/>
    </source>
</evidence>
<keyword evidence="7 8" id="KW-0413">Isomerase</keyword>
<keyword evidence="5 8" id="KW-0799">Topoisomerase</keyword>
<comment type="function">
    <text evidence="8">A type II topoisomerase that negatively supercoils closed circular double-stranded (ds) DNA in an ATP-dependent manner to modulate DNA topology and maintain chromosomes in an underwound state. Negative supercoiling favors strand separation, and DNA replication, transcription, recombination and repair, all of which involve strand separation. Also able to catalyze the interconversion of other topological isomers of dsDNA rings, including catenanes and knotted rings. Type II topoisomerases break and join 2 DNA strands simultaneously in an ATP-dependent manner.</text>
</comment>
<dbReference type="InterPro" id="IPR050220">
    <property type="entry name" value="Type_II_DNA_Topoisomerases"/>
</dbReference>
<dbReference type="Gene3D" id="3.30.1360.40">
    <property type="match status" value="1"/>
</dbReference>
<gene>
    <name evidence="8 12" type="primary">gyrA</name>
    <name evidence="12" type="ORF">LQG66_06055</name>
</gene>
<dbReference type="InterPro" id="IPR013760">
    <property type="entry name" value="Topo_IIA-like_dom_sf"/>
</dbReference>
<organism evidence="12 13">
    <name type="scientific">Bradyrhizobium ontarionense</name>
    <dbReference type="NCBI Taxonomy" id="2898149"/>
    <lineage>
        <taxon>Bacteria</taxon>
        <taxon>Pseudomonadati</taxon>
        <taxon>Pseudomonadota</taxon>
        <taxon>Alphaproteobacteria</taxon>
        <taxon>Hyphomicrobiales</taxon>
        <taxon>Nitrobacteraceae</taxon>
        <taxon>Bradyrhizobium</taxon>
    </lineage>
</organism>
<dbReference type="GO" id="GO:0003918">
    <property type="term" value="F:DNA topoisomerase type II (double strand cut, ATP-hydrolyzing) activity"/>
    <property type="evidence" value="ECO:0007669"/>
    <property type="project" value="UniProtKB-EC"/>
</dbReference>
<evidence type="ECO:0000313" key="12">
    <source>
        <dbReference type="EMBL" id="UFZ05870.1"/>
    </source>
</evidence>
<evidence type="ECO:0000256" key="8">
    <source>
        <dbReference type="HAMAP-Rule" id="MF_01897"/>
    </source>
</evidence>
<feature type="domain" description="Topo IIA-type catalytic" evidence="11">
    <location>
        <begin position="44"/>
        <end position="534"/>
    </location>
</feature>
<reference evidence="12" key="1">
    <citation type="journal article" date="2024" name="Antonie Van Leeuwenhoek">
        <title>Bradyrhizobium ontarionense sp. nov., a novel bacterial symbiont isolated from Aeschynomene indica (Indian jointvetch), harbours photosynthesis, nitrogen fixation and nitrous oxide (N2O) reductase genes.</title>
        <authorList>
            <person name="Bromfield E.S.P."/>
            <person name="Cloutier S."/>
        </authorList>
    </citation>
    <scope>NUCLEOTIDE SEQUENCE</scope>
    <source>
        <strain evidence="12">A19</strain>
    </source>
</reference>
<comment type="catalytic activity">
    <reaction evidence="1 8 9">
        <text>ATP-dependent breakage, passage and rejoining of double-stranded DNA.</text>
        <dbReference type="EC" id="5.6.2.2"/>
    </reaction>
</comment>
<dbReference type="EC" id="5.6.2.2" evidence="8"/>
<evidence type="ECO:0000256" key="5">
    <source>
        <dbReference type="ARBA" id="ARBA00023029"/>
    </source>
</evidence>
<feature type="active site" description="O-(5'-phospho-DNA)-tyrosine intermediate" evidence="8 9">
    <location>
        <position position="132"/>
    </location>
</feature>
<dbReference type="InterPro" id="IPR005743">
    <property type="entry name" value="GyrA"/>
</dbReference>
<comment type="similarity">
    <text evidence="2 8">Belongs to the type II topoisomerase GyrA/ParC subunit family.</text>
</comment>
<evidence type="ECO:0000256" key="10">
    <source>
        <dbReference type="SAM" id="MobiDB-lite"/>
    </source>
</evidence>
<dbReference type="InterPro" id="IPR002205">
    <property type="entry name" value="Topo_IIA_dom_A"/>
</dbReference>
<dbReference type="SUPFAM" id="SSF101904">
    <property type="entry name" value="GyrA/ParC C-terminal domain-like"/>
    <property type="match status" value="1"/>
</dbReference>
<comment type="subcellular location">
    <subcellularLocation>
        <location evidence="8">Cytoplasm</location>
    </subcellularLocation>
</comment>
<feature type="region of interest" description="Disordered" evidence="10">
    <location>
        <begin position="1"/>
        <end position="20"/>
    </location>
</feature>
<protein>
    <recommendedName>
        <fullName evidence="8">DNA gyrase subunit A</fullName>
        <ecNumber evidence="8">5.6.2.2</ecNumber>
    </recommendedName>
</protein>
<evidence type="ECO:0000256" key="7">
    <source>
        <dbReference type="ARBA" id="ARBA00023235"/>
    </source>
</evidence>
<keyword evidence="8" id="KW-0963">Cytoplasm</keyword>
<dbReference type="Gene3D" id="2.120.10.90">
    <property type="entry name" value="DNA gyrase/topoisomerase IV, subunit A, C-terminal"/>
    <property type="match status" value="1"/>
</dbReference>
<evidence type="ECO:0000259" key="11">
    <source>
        <dbReference type="PROSITE" id="PS52040"/>
    </source>
</evidence>
<dbReference type="NCBIfam" id="TIGR01063">
    <property type="entry name" value="gyrA"/>
    <property type="match status" value="1"/>
</dbReference>
<feature type="short sequence motif" description="GyrA-box" evidence="8">
    <location>
        <begin position="561"/>
        <end position="567"/>
    </location>
</feature>
<dbReference type="Gene3D" id="1.10.268.10">
    <property type="entry name" value="Topoisomerase, domain 3"/>
    <property type="match status" value="1"/>
</dbReference>
<evidence type="ECO:0000256" key="3">
    <source>
        <dbReference type="ARBA" id="ARBA00022741"/>
    </source>
</evidence>
<comment type="subunit">
    <text evidence="8">Heterotetramer, composed of two GyrA and two GyrB chains. In the heterotetramer, GyrA contains the active site tyrosine that forms a transient covalent intermediate with DNA, while GyrB binds cofactors and catalyzes ATP hydrolysis.</text>
</comment>
<evidence type="ECO:0000256" key="1">
    <source>
        <dbReference type="ARBA" id="ARBA00000185"/>
    </source>
</evidence>
<dbReference type="NCBIfam" id="NF004043">
    <property type="entry name" value="PRK05560.1"/>
    <property type="match status" value="1"/>
</dbReference>
<keyword evidence="3 8" id="KW-0547">Nucleotide-binding</keyword>
<dbReference type="RefSeq" id="WP_231324404.1">
    <property type="nucleotide sequence ID" value="NZ_CP088156.1"/>
</dbReference>
<dbReference type="Gene3D" id="3.90.199.10">
    <property type="entry name" value="Topoisomerase II, domain 5"/>
    <property type="match status" value="1"/>
</dbReference>